<dbReference type="PANTHER" id="PTHR42648">
    <property type="entry name" value="TRANSPOSASE, PUTATIVE-RELATED"/>
    <property type="match status" value="1"/>
</dbReference>
<evidence type="ECO:0000259" key="1">
    <source>
        <dbReference type="Pfam" id="PF13976"/>
    </source>
</evidence>
<dbReference type="InterPro" id="IPR025724">
    <property type="entry name" value="GAG-pre-integrase_dom"/>
</dbReference>
<keyword evidence="3" id="KW-1185">Reference proteome</keyword>
<name>A0A2H3BI92_9AGAR</name>
<dbReference type="AlphaFoldDB" id="A0A2H3BI92"/>
<evidence type="ECO:0000313" key="3">
    <source>
        <dbReference type="Proteomes" id="UP000218334"/>
    </source>
</evidence>
<dbReference type="InterPro" id="IPR039537">
    <property type="entry name" value="Retrotran_Ty1/copia-like"/>
</dbReference>
<proteinExistence type="predicted"/>
<feature type="domain" description="GAG-pre-integrase" evidence="1">
    <location>
        <begin position="81"/>
        <end position="139"/>
    </location>
</feature>
<sequence length="186" mass="20336">MIVSLPHGSESTEVQLTGVLYVPDLAYTLVSIRCLDDAGYSVTFGNGQGVIQDKDDTIIGVLPKTKGLYHSIHETSVSSSGGEAHVVKERLTFMDLHRRMGHIAPEAAHRLVLDGLVDGVELEDVGGVPTFCESCMFAKAKRKSVPKEREGQRKRTYGEEVYSNLWGPSSTATIGGKRYFVSFTDE</sequence>
<feature type="non-terminal residue" evidence="2">
    <location>
        <position position="186"/>
    </location>
</feature>
<accession>A0A2H3BI92</accession>
<dbReference type="Pfam" id="PF13976">
    <property type="entry name" value="gag_pre-integrs"/>
    <property type="match status" value="1"/>
</dbReference>
<dbReference type="Proteomes" id="UP000218334">
    <property type="component" value="Unassembled WGS sequence"/>
</dbReference>
<dbReference type="PANTHER" id="PTHR42648:SF28">
    <property type="entry name" value="TRANSPOSON-ENCODED PROTEIN WITH RIBONUCLEASE H-LIKE AND RETROVIRUS ZINC FINGER-LIKE DOMAINS"/>
    <property type="match status" value="1"/>
</dbReference>
<protein>
    <recommendedName>
        <fullName evidence="1">GAG-pre-integrase domain-containing protein</fullName>
    </recommendedName>
</protein>
<dbReference type="STRING" id="1076256.A0A2H3BI92"/>
<gene>
    <name evidence="2" type="ORF">ARMSODRAFT_894184</name>
</gene>
<organism evidence="2 3">
    <name type="scientific">Armillaria solidipes</name>
    <dbReference type="NCBI Taxonomy" id="1076256"/>
    <lineage>
        <taxon>Eukaryota</taxon>
        <taxon>Fungi</taxon>
        <taxon>Dikarya</taxon>
        <taxon>Basidiomycota</taxon>
        <taxon>Agaricomycotina</taxon>
        <taxon>Agaricomycetes</taxon>
        <taxon>Agaricomycetidae</taxon>
        <taxon>Agaricales</taxon>
        <taxon>Marasmiineae</taxon>
        <taxon>Physalacriaceae</taxon>
        <taxon>Armillaria</taxon>
    </lineage>
</organism>
<reference evidence="3" key="1">
    <citation type="journal article" date="2017" name="Nat. Ecol. Evol.">
        <title>Genome expansion and lineage-specific genetic innovations in the forest pathogenic fungi Armillaria.</title>
        <authorList>
            <person name="Sipos G."/>
            <person name="Prasanna A.N."/>
            <person name="Walter M.C."/>
            <person name="O'Connor E."/>
            <person name="Balint B."/>
            <person name="Krizsan K."/>
            <person name="Kiss B."/>
            <person name="Hess J."/>
            <person name="Varga T."/>
            <person name="Slot J."/>
            <person name="Riley R."/>
            <person name="Boka B."/>
            <person name="Rigling D."/>
            <person name="Barry K."/>
            <person name="Lee J."/>
            <person name="Mihaltcheva S."/>
            <person name="LaButti K."/>
            <person name="Lipzen A."/>
            <person name="Waldron R."/>
            <person name="Moloney N.M."/>
            <person name="Sperisen C."/>
            <person name="Kredics L."/>
            <person name="Vagvoelgyi C."/>
            <person name="Patrignani A."/>
            <person name="Fitzpatrick D."/>
            <person name="Nagy I."/>
            <person name="Doyle S."/>
            <person name="Anderson J.B."/>
            <person name="Grigoriev I.V."/>
            <person name="Gueldener U."/>
            <person name="Muensterkoetter M."/>
            <person name="Nagy L.G."/>
        </authorList>
    </citation>
    <scope>NUCLEOTIDE SEQUENCE [LARGE SCALE GENOMIC DNA]</scope>
    <source>
        <strain evidence="3">28-4</strain>
    </source>
</reference>
<dbReference type="EMBL" id="KZ293457">
    <property type="protein sequence ID" value="PBK63573.1"/>
    <property type="molecule type" value="Genomic_DNA"/>
</dbReference>
<evidence type="ECO:0000313" key="2">
    <source>
        <dbReference type="EMBL" id="PBK63573.1"/>
    </source>
</evidence>